<sequence>GAAKACSNCGTTTTPVWRRDPQTHAPLCNACGVYQSTHHTRRPQVLINAERADPDPPPPGTDGPECSHCGTRRASTWRRNKAGAQVCNACGVYERMNGKPRPVEFRSDKIRPREKHR</sequence>
<gene>
    <name evidence="9" type="ORF">GGX14DRAFT_667080</name>
</gene>
<evidence type="ECO:0000256" key="2">
    <source>
        <dbReference type="ARBA" id="ARBA00022723"/>
    </source>
</evidence>
<feature type="non-terminal residue" evidence="9">
    <location>
        <position position="117"/>
    </location>
</feature>
<evidence type="ECO:0000256" key="5">
    <source>
        <dbReference type="ARBA" id="ARBA00023242"/>
    </source>
</evidence>
<dbReference type="Pfam" id="PF00320">
    <property type="entry name" value="GATA"/>
    <property type="match status" value="2"/>
</dbReference>
<evidence type="ECO:0000259" key="8">
    <source>
        <dbReference type="PROSITE" id="PS50114"/>
    </source>
</evidence>
<proteinExistence type="predicted"/>
<dbReference type="PANTHER" id="PTHR10071">
    <property type="entry name" value="TRANSCRIPTION FACTOR GATA FAMILY MEMBER"/>
    <property type="match status" value="1"/>
</dbReference>
<dbReference type="SUPFAM" id="SSF57716">
    <property type="entry name" value="Glucocorticoid receptor-like (DNA-binding domain)"/>
    <property type="match status" value="2"/>
</dbReference>
<name>A0AAD6Y2F9_9AGAR</name>
<dbReference type="GO" id="GO:0008270">
    <property type="term" value="F:zinc ion binding"/>
    <property type="evidence" value="ECO:0007669"/>
    <property type="project" value="UniProtKB-KW"/>
</dbReference>
<dbReference type="PROSITE" id="PS50114">
    <property type="entry name" value="GATA_ZN_FINGER_2"/>
    <property type="match status" value="2"/>
</dbReference>
<dbReference type="SMART" id="SM00401">
    <property type="entry name" value="ZnF_GATA"/>
    <property type="match status" value="2"/>
</dbReference>
<feature type="region of interest" description="Disordered" evidence="7">
    <location>
        <begin position="49"/>
        <end position="68"/>
    </location>
</feature>
<organism evidence="9 10">
    <name type="scientific">Mycena pura</name>
    <dbReference type="NCBI Taxonomy" id="153505"/>
    <lineage>
        <taxon>Eukaryota</taxon>
        <taxon>Fungi</taxon>
        <taxon>Dikarya</taxon>
        <taxon>Basidiomycota</taxon>
        <taxon>Agaricomycotina</taxon>
        <taxon>Agaricomycetes</taxon>
        <taxon>Agaricomycetidae</taxon>
        <taxon>Agaricales</taxon>
        <taxon>Marasmiineae</taxon>
        <taxon>Mycenaceae</taxon>
        <taxon>Mycena</taxon>
    </lineage>
</organism>
<keyword evidence="4" id="KW-0862">Zinc</keyword>
<dbReference type="GO" id="GO:0000978">
    <property type="term" value="F:RNA polymerase II cis-regulatory region sequence-specific DNA binding"/>
    <property type="evidence" value="ECO:0007669"/>
    <property type="project" value="TreeGrafter"/>
</dbReference>
<keyword evidence="10" id="KW-1185">Reference proteome</keyword>
<dbReference type="AlphaFoldDB" id="A0AAD6Y2F9"/>
<evidence type="ECO:0000313" key="10">
    <source>
        <dbReference type="Proteomes" id="UP001219525"/>
    </source>
</evidence>
<dbReference type="Gene3D" id="3.30.50.10">
    <property type="entry name" value="Erythroid Transcription Factor GATA-1, subunit A"/>
    <property type="match status" value="2"/>
</dbReference>
<protein>
    <recommendedName>
        <fullName evidence="8">GATA-type domain-containing protein</fullName>
    </recommendedName>
</protein>
<keyword evidence="3 6" id="KW-0863">Zinc-finger</keyword>
<comment type="caution">
    <text evidence="9">The sequence shown here is derived from an EMBL/GenBank/DDBJ whole genome shotgun (WGS) entry which is preliminary data.</text>
</comment>
<dbReference type="InterPro" id="IPR039355">
    <property type="entry name" value="Transcription_factor_GATA"/>
</dbReference>
<feature type="domain" description="GATA-type" evidence="8">
    <location>
        <begin position="60"/>
        <end position="113"/>
    </location>
</feature>
<dbReference type="Proteomes" id="UP001219525">
    <property type="component" value="Unassembled WGS sequence"/>
</dbReference>
<evidence type="ECO:0000256" key="3">
    <source>
        <dbReference type="ARBA" id="ARBA00022771"/>
    </source>
</evidence>
<dbReference type="EMBL" id="JARJCW010000075">
    <property type="protein sequence ID" value="KAJ7197915.1"/>
    <property type="molecule type" value="Genomic_DNA"/>
</dbReference>
<dbReference type="GO" id="GO:0005634">
    <property type="term" value="C:nucleus"/>
    <property type="evidence" value="ECO:0007669"/>
    <property type="project" value="UniProtKB-SubCell"/>
</dbReference>
<evidence type="ECO:0000256" key="4">
    <source>
        <dbReference type="ARBA" id="ARBA00022833"/>
    </source>
</evidence>
<feature type="non-terminal residue" evidence="9">
    <location>
        <position position="1"/>
    </location>
</feature>
<feature type="compositionally biased region" description="Basic and acidic residues" evidence="7">
    <location>
        <begin position="101"/>
        <end position="111"/>
    </location>
</feature>
<dbReference type="GO" id="GO:0000981">
    <property type="term" value="F:DNA-binding transcription factor activity, RNA polymerase II-specific"/>
    <property type="evidence" value="ECO:0007669"/>
    <property type="project" value="TreeGrafter"/>
</dbReference>
<evidence type="ECO:0000256" key="7">
    <source>
        <dbReference type="SAM" id="MobiDB-lite"/>
    </source>
</evidence>
<feature type="domain" description="GATA-type" evidence="8">
    <location>
        <begin position="1"/>
        <end position="43"/>
    </location>
</feature>
<keyword evidence="2" id="KW-0479">Metal-binding</keyword>
<dbReference type="PRINTS" id="PR00619">
    <property type="entry name" value="GATAZNFINGER"/>
</dbReference>
<dbReference type="PANTHER" id="PTHR10071:SF281">
    <property type="entry name" value="BOX A-BINDING FACTOR-RELATED"/>
    <property type="match status" value="1"/>
</dbReference>
<evidence type="ECO:0000256" key="6">
    <source>
        <dbReference type="PROSITE-ProRule" id="PRU00094"/>
    </source>
</evidence>
<evidence type="ECO:0000256" key="1">
    <source>
        <dbReference type="ARBA" id="ARBA00004123"/>
    </source>
</evidence>
<reference evidence="9" key="1">
    <citation type="submission" date="2023-03" db="EMBL/GenBank/DDBJ databases">
        <title>Massive genome expansion in bonnet fungi (Mycena s.s.) driven by repeated elements and novel gene families across ecological guilds.</title>
        <authorList>
            <consortium name="Lawrence Berkeley National Laboratory"/>
            <person name="Harder C.B."/>
            <person name="Miyauchi S."/>
            <person name="Viragh M."/>
            <person name="Kuo A."/>
            <person name="Thoen E."/>
            <person name="Andreopoulos B."/>
            <person name="Lu D."/>
            <person name="Skrede I."/>
            <person name="Drula E."/>
            <person name="Henrissat B."/>
            <person name="Morin E."/>
            <person name="Kohler A."/>
            <person name="Barry K."/>
            <person name="LaButti K."/>
            <person name="Morin E."/>
            <person name="Salamov A."/>
            <person name="Lipzen A."/>
            <person name="Mereny Z."/>
            <person name="Hegedus B."/>
            <person name="Baldrian P."/>
            <person name="Stursova M."/>
            <person name="Weitz H."/>
            <person name="Taylor A."/>
            <person name="Grigoriev I.V."/>
            <person name="Nagy L.G."/>
            <person name="Martin F."/>
            <person name="Kauserud H."/>
        </authorList>
    </citation>
    <scope>NUCLEOTIDE SEQUENCE</scope>
    <source>
        <strain evidence="9">9144</strain>
    </source>
</reference>
<evidence type="ECO:0000313" key="9">
    <source>
        <dbReference type="EMBL" id="KAJ7197915.1"/>
    </source>
</evidence>
<accession>A0AAD6Y2F9</accession>
<keyword evidence="5" id="KW-0539">Nucleus</keyword>
<dbReference type="GO" id="GO:0045944">
    <property type="term" value="P:positive regulation of transcription by RNA polymerase II"/>
    <property type="evidence" value="ECO:0007669"/>
    <property type="project" value="TreeGrafter"/>
</dbReference>
<dbReference type="InterPro" id="IPR000679">
    <property type="entry name" value="Znf_GATA"/>
</dbReference>
<dbReference type="CDD" id="cd00202">
    <property type="entry name" value="ZnF_GATA"/>
    <property type="match status" value="2"/>
</dbReference>
<feature type="region of interest" description="Disordered" evidence="7">
    <location>
        <begin position="98"/>
        <end position="117"/>
    </location>
</feature>
<comment type="subcellular location">
    <subcellularLocation>
        <location evidence="1">Nucleus</location>
    </subcellularLocation>
</comment>
<dbReference type="InterPro" id="IPR013088">
    <property type="entry name" value="Znf_NHR/GATA"/>
</dbReference>
<dbReference type="GO" id="GO:0000122">
    <property type="term" value="P:negative regulation of transcription by RNA polymerase II"/>
    <property type="evidence" value="ECO:0007669"/>
    <property type="project" value="TreeGrafter"/>
</dbReference>